<dbReference type="RefSeq" id="WP_204029811.1">
    <property type="nucleotide sequence ID" value="NZ_BOOW01000031.1"/>
</dbReference>
<evidence type="ECO:0000313" key="2">
    <source>
        <dbReference type="Proteomes" id="UP000606172"/>
    </source>
</evidence>
<protein>
    <submittedName>
        <fullName evidence="1">Uncharacterized protein</fullName>
    </submittedName>
</protein>
<dbReference type="Proteomes" id="UP000606172">
    <property type="component" value="Unassembled WGS sequence"/>
</dbReference>
<evidence type="ECO:0000313" key="1">
    <source>
        <dbReference type="EMBL" id="GII94893.1"/>
    </source>
</evidence>
<comment type="caution">
    <text evidence="1">The sequence shown here is derived from an EMBL/GenBank/DDBJ whole genome shotgun (WGS) entry which is preliminary data.</text>
</comment>
<keyword evidence="2" id="KW-1185">Reference proteome</keyword>
<sequence length="75" mass="7899">MGPAREVSPYVIAAIGAYGGAAPARSNQEAAGAMVGWWRTVLQHSFGVTAGEEETPEAVTEPAAVHLMVYGNERR</sequence>
<proteinExistence type="predicted"/>
<organism evidence="1 2">
    <name type="scientific">Sinosporangium siamense</name>
    <dbReference type="NCBI Taxonomy" id="1367973"/>
    <lineage>
        <taxon>Bacteria</taxon>
        <taxon>Bacillati</taxon>
        <taxon>Actinomycetota</taxon>
        <taxon>Actinomycetes</taxon>
        <taxon>Streptosporangiales</taxon>
        <taxon>Streptosporangiaceae</taxon>
        <taxon>Sinosporangium</taxon>
    </lineage>
</organism>
<accession>A0A919V8X7</accession>
<name>A0A919V8X7_9ACTN</name>
<dbReference type="AlphaFoldDB" id="A0A919V8X7"/>
<dbReference type="EMBL" id="BOOW01000031">
    <property type="protein sequence ID" value="GII94893.1"/>
    <property type="molecule type" value="Genomic_DNA"/>
</dbReference>
<gene>
    <name evidence="1" type="ORF">Ssi02_51240</name>
</gene>
<reference evidence="1" key="1">
    <citation type="submission" date="2021-01" db="EMBL/GenBank/DDBJ databases">
        <title>Whole genome shotgun sequence of Sinosporangium siamense NBRC 109515.</title>
        <authorList>
            <person name="Komaki H."/>
            <person name="Tamura T."/>
        </authorList>
    </citation>
    <scope>NUCLEOTIDE SEQUENCE</scope>
    <source>
        <strain evidence="1">NBRC 109515</strain>
    </source>
</reference>